<proteinExistence type="predicted"/>
<dbReference type="PANTHER" id="PTHR42909">
    <property type="entry name" value="ZGC:136858"/>
    <property type="match status" value="1"/>
</dbReference>
<sequence length="420" mass="44910">MESSAFRRLQTIAHHVLLLVPETSTNILNPNHSSSVELECVDSSSYPVIIGGMVLDVNGRPFTDTLPGTTTPGKIQHVSGGVARNVAECMSKLGSKPFIISVVGLDIAGDVLLKYWESSGLPTSGILKLQGVTTPIVSNIFDSRGELAAAVASVEAVEEFLTPDWIWQLRDTISSAPLLMVDANLNPKSLEAACKVATESGIPVWFEPVSVTKSVRIASIANYITCTSPNEDELLAMAHALSSGEEFCVDKKESAKRKRQSIESFFSLLKPAICVLLEKGIKLLVVTLGSDGVFICSREIPSFMKDSLKNTRTSFYEKQLYELVNESCPPKQYANSPCALHFPALPSSVVSLTGAGDCLVGGILSSLSTGLDMMQSVAMGVAVAKAAVECETNIPAEFSLTKLAAEARQILLSAKQLVLD</sequence>
<evidence type="ECO:0000313" key="6">
    <source>
        <dbReference type="Proteomes" id="UP001140949"/>
    </source>
</evidence>
<dbReference type="PANTHER" id="PTHR42909:SF1">
    <property type="entry name" value="CARBOHYDRATE KINASE PFKB DOMAIN-CONTAINING PROTEIN"/>
    <property type="match status" value="1"/>
</dbReference>
<evidence type="ECO:0000259" key="4">
    <source>
        <dbReference type="Pfam" id="PF00294"/>
    </source>
</evidence>
<reference evidence="5" key="2">
    <citation type="submission" date="2023-04" db="EMBL/GenBank/DDBJ databases">
        <authorList>
            <person name="Bruccoleri R.E."/>
            <person name="Oakeley E.J."/>
            <person name="Faust A.-M."/>
            <person name="Dessus-Babus S."/>
            <person name="Altorfer M."/>
            <person name="Burckhardt D."/>
            <person name="Oertli M."/>
            <person name="Naumann U."/>
            <person name="Petersen F."/>
            <person name="Wong J."/>
        </authorList>
    </citation>
    <scope>NUCLEOTIDE SEQUENCE</scope>
    <source>
        <strain evidence="5">GSM-AAB239-AS_SAM_17_03QT</strain>
        <tissue evidence="5">Leaf</tissue>
    </source>
</reference>
<dbReference type="GO" id="GO:0016301">
    <property type="term" value="F:kinase activity"/>
    <property type="evidence" value="ECO:0007669"/>
    <property type="project" value="UniProtKB-KW"/>
</dbReference>
<accession>A0AAX6DK54</accession>
<dbReference type="Gene3D" id="3.40.1190.20">
    <property type="match status" value="1"/>
</dbReference>
<dbReference type="AlphaFoldDB" id="A0AAX6DK54"/>
<dbReference type="GO" id="GO:0005737">
    <property type="term" value="C:cytoplasm"/>
    <property type="evidence" value="ECO:0007669"/>
    <property type="project" value="TreeGrafter"/>
</dbReference>
<keyword evidence="2" id="KW-0479">Metal-binding</keyword>
<keyword evidence="6" id="KW-1185">Reference proteome</keyword>
<dbReference type="InterPro" id="IPR011611">
    <property type="entry name" value="PfkB_dom"/>
</dbReference>
<evidence type="ECO:0000256" key="3">
    <source>
        <dbReference type="ARBA" id="ARBA00022777"/>
    </source>
</evidence>
<dbReference type="EMBL" id="JANAVB010044018">
    <property type="protein sequence ID" value="KAJ6792202.1"/>
    <property type="molecule type" value="Genomic_DNA"/>
</dbReference>
<feature type="domain" description="Carbohydrate kinase PfkB" evidence="4">
    <location>
        <begin position="340"/>
        <end position="391"/>
    </location>
</feature>
<dbReference type="Pfam" id="PF00294">
    <property type="entry name" value="PfkB"/>
    <property type="match status" value="2"/>
</dbReference>
<dbReference type="SUPFAM" id="SSF53613">
    <property type="entry name" value="Ribokinase-like"/>
    <property type="match status" value="1"/>
</dbReference>
<comment type="caution">
    <text evidence="5">The sequence shown here is derived from an EMBL/GenBank/DDBJ whole genome shotgun (WGS) entry which is preliminary data.</text>
</comment>
<dbReference type="GO" id="GO:0004730">
    <property type="term" value="F:pseudouridylate synthase activity"/>
    <property type="evidence" value="ECO:0007669"/>
    <property type="project" value="TreeGrafter"/>
</dbReference>
<feature type="domain" description="Carbohydrate kinase PfkB" evidence="4">
    <location>
        <begin position="50"/>
        <end position="299"/>
    </location>
</feature>
<dbReference type="CDD" id="cd01941">
    <property type="entry name" value="YeiC_kinase_like"/>
    <property type="match status" value="1"/>
</dbReference>
<name>A0AAX6DK54_IRIPA</name>
<dbReference type="PROSITE" id="PS00583">
    <property type="entry name" value="PFKB_KINASES_1"/>
    <property type="match status" value="1"/>
</dbReference>
<dbReference type="InterPro" id="IPR029056">
    <property type="entry name" value="Ribokinase-like"/>
</dbReference>
<gene>
    <name evidence="5" type="ORF">M6B38_240465</name>
</gene>
<organism evidence="5 6">
    <name type="scientific">Iris pallida</name>
    <name type="common">Sweet iris</name>
    <dbReference type="NCBI Taxonomy" id="29817"/>
    <lineage>
        <taxon>Eukaryota</taxon>
        <taxon>Viridiplantae</taxon>
        <taxon>Streptophyta</taxon>
        <taxon>Embryophyta</taxon>
        <taxon>Tracheophyta</taxon>
        <taxon>Spermatophyta</taxon>
        <taxon>Magnoliopsida</taxon>
        <taxon>Liliopsida</taxon>
        <taxon>Asparagales</taxon>
        <taxon>Iridaceae</taxon>
        <taxon>Iridoideae</taxon>
        <taxon>Irideae</taxon>
        <taxon>Iris</taxon>
    </lineage>
</organism>
<evidence type="ECO:0000256" key="2">
    <source>
        <dbReference type="ARBA" id="ARBA00022723"/>
    </source>
</evidence>
<reference evidence="5" key="1">
    <citation type="journal article" date="2023" name="GigaByte">
        <title>Genome assembly of the bearded iris, Iris pallida Lam.</title>
        <authorList>
            <person name="Bruccoleri R.E."/>
            <person name="Oakeley E.J."/>
            <person name="Faust A.M.E."/>
            <person name="Altorfer M."/>
            <person name="Dessus-Babus S."/>
            <person name="Burckhardt D."/>
            <person name="Oertli M."/>
            <person name="Naumann U."/>
            <person name="Petersen F."/>
            <person name="Wong J."/>
        </authorList>
    </citation>
    <scope>NUCLEOTIDE SEQUENCE</scope>
    <source>
        <strain evidence="5">GSM-AAB239-AS_SAM_17_03QT</strain>
    </source>
</reference>
<dbReference type="GO" id="GO:0016798">
    <property type="term" value="F:hydrolase activity, acting on glycosyl bonds"/>
    <property type="evidence" value="ECO:0007669"/>
    <property type="project" value="TreeGrafter"/>
</dbReference>
<dbReference type="GO" id="GO:0046872">
    <property type="term" value="F:metal ion binding"/>
    <property type="evidence" value="ECO:0007669"/>
    <property type="project" value="UniProtKB-KW"/>
</dbReference>
<keyword evidence="1" id="KW-0808">Transferase</keyword>
<dbReference type="InterPro" id="IPR002173">
    <property type="entry name" value="Carboh/pur_kinase_PfkB_CS"/>
</dbReference>
<evidence type="ECO:0000313" key="5">
    <source>
        <dbReference type="EMBL" id="KAJ6792202.1"/>
    </source>
</evidence>
<dbReference type="Proteomes" id="UP001140949">
    <property type="component" value="Unassembled WGS sequence"/>
</dbReference>
<keyword evidence="3" id="KW-0418">Kinase</keyword>
<evidence type="ECO:0000256" key="1">
    <source>
        <dbReference type="ARBA" id="ARBA00022679"/>
    </source>
</evidence>
<protein>
    <recommendedName>
        <fullName evidence="4">Carbohydrate kinase PfkB domain-containing protein</fullName>
    </recommendedName>
</protein>